<dbReference type="GO" id="GO:0006890">
    <property type="term" value="P:retrograde vesicle-mediated transport, Golgi to endoplasmic reticulum"/>
    <property type="evidence" value="ECO:0007669"/>
    <property type="project" value="TreeGrafter"/>
</dbReference>
<comment type="subcellular location">
    <subcellularLocation>
        <location evidence="1">Membrane</location>
        <topology evidence="1">Multi-pass membrane protein</topology>
    </subcellularLocation>
</comment>
<dbReference type="Gene3D" id="3.40.50.1000">
    <property type="entry name" value="HAD superfamily/HAD-like"/>
    <property type="match status" value="1"/>
</dbReference>
<dbReference type="GO" id="GO:0045332">
    <property type="term" value="P:phospholipid translocation"/>
    <property type="evidence" value="ECO:0007669"/>
    <property type="project" value="TreeGrafter"/>
</dbReference>
<dbReference type="GO" id="GO:0005524">
    <property type="term" value="F:ATP binding"/>
    <property type="evidence" value="ECO:0007669"/>
    <property type="project" value="InterPro"/>
</dbReference>
<name>A0A7S3CJ81_9SPIT</name>
<reference evidence="9" key="1">
    <citation type="submission" date="2021-01" db="EMBL/GenBank/DDBJ databases">
        <authorList>
            <person name="Corre E."/>
            <person name="Pelletier E."/>
            <person name="Niang G."/>
            <person name="Scheremetjew M."/>
            <person name="Finn R."/>
            <person name="Kale V."/>
            <person name="Holt S."/>
            <person name="Cochrane G."/>
            <person name="Meng A."/>
            <person name="Brown T."/>
            <person name="Cohen L."/>
        </authorList>
    </citation>
    <scope>NUCLEOTIDE SEQUENCE</scope>
    <source>
        <strain evidence="9">Ras09</strain>
    </source>
</reference>
<dbReference type="InterPro" id="IPR023298">
    <property type="entry name" value="ATPase_P-typ_TM_dom_sf"/>
</dbReference>
<dbReference type="GO" id="GO:0006897">
    <property type="term" value="P:endocytosis"/>
    <property type="evidence" value="ECO:0007669"/>
    <property type="project" value="TreeGrafter"/>
</dbReference>
<dbReference type="InterPro" id="IPR023214">
    <property type="entry name" value="HAD_sf"/>
</dbReference>
<evidence type="ECO:0000256" key="3">
    <source>
        <dbReference type="ARBA" id="ARBA00022723"/>
    </source>
</evidence>
<dbReference type="GO" id="GO:0005886">
    <property type="term" value="C:plasma membrane"/>
    <property type="evidence" value="ECO:0007669"/>
    <property type="project" value="TreeGrafter"/>
</dbReference>
<dbReference type="GO" id="GO:0005768">
    <property type="term" value="C:endosome"/>
    <property type="evidence" value="ECO:0007669"/>
    <property type="project" value="TreeGrafter"/>
</dbReference>
<feature type="transmembrane region" description="Helical" evidence="7">
    <location>
        <begin position="289"/>
        <end position="309"/>
    </location>
</feature>
<dbReference type="SUPFAM" id="SSF56784">
    <property type="entry name" value="HAD-like"/>
    <property type="match status" value="1"/>
</dbReference>
<keyword evidence="4" id="KW-0460">Magnesium</keyword>
<keyword evidence="3" id="KW-0479">Metal-binding</keyword>
<gene>
    <name evidence="9" type="ORF">SRAS04492_LOCUS1604</name>
</gene>
<evidence type="ECO:0000259" key="8">
    <source>
        <dbReference type="Pfam" id="PF16212"/>
    </source>
</evidence>
<dbReference type="NCBIfam" id="TIGR01494">
    <property type="entry name" value="ATPase_P-type"/>
    <property type="match status" value="1"/>
</dbReference>
<evidence type="ECO:0000256" key="2">
    <source>
        <dbReference type="ARBA" id="ARBA00022692"/>
    </source>
</evidence>
<dbReference type="InterPro" id="IPR036412">
    <property type="entry name" value="HAD-like_sf"/>
</dbReference>
<protein>
    <recommendedName>
        <fullName evidence="8">P-type ATPase C-terminal domain-containing protein</fullName>
    </recommendedName>
</protein>
<feature type="transmembrane region" description="Helical" evidence="7">
    <location>
        <begin position="376"/>
        <end position="394"/>
    </location>
</feature>
<dbReference type="GO" id="GO:0016887">
    <property type="term" value="F:ATP hydrolysis activity"/>
    <property type="evidence" value="ECO:0007669"/>
    <property type="project" value="InterPro"/>
</dbReference>
<feature type="transmembrane region" description="Helical" evidence="7">
    <location>
        <begin position="211"/>
        <end position="234"/>
    </location>
</feature>
<feature type="transmembrane region" description="Helical" evidence="7">
    <location>
        <begin position="346"/>
        <end position="364"/>
    </location>
</feature>
<dbReference type="InterPro" id="IPR032630">
    <property type="entry name" value="P_typ_ATPase_c"/>
</dbReference>
<evidence type="ECO:0000256" key="6">
    <source>
        <dbReference type="ARBA" id="ARBA00023136"/>
    </source>
</evidence>
<evidence type="ECO:0000256" key="7">
    <source>
        <dbReference type="SAM" id="Phobius"/>
    </source>
</evidence>
<evidence type="ECO:0000256" key="5">
    <source>
        <dbReference type="ARBA" id="ARBA00022989"/>
    </source>
</evidence>
<organism evidence="9">
    <name type="scientific">Strombidium rassoulzadegani</name>
    <dbReference type="NCBI Taxonomy" id="1082188"/>
    <lineage>
        <taxon>Eukaryota</taxon>
        <taxon>Sar</taxon>
        <taxon>Alveolata</taxon>
        <taxon>Ciliophora</taxon>
        <taxon>Intramacronucleata</taxon>
        <taxon>Spirotrichea</taxon>
        <taxon>Oligotrichia</taxon>
        <taxon>Strombidiidae</taxon>
        <taxon>Strombidium</taxon>
    </lineage>
</organism>
<dbReference type="SUPFAM" id="SSF81665">
    <property type="entry name" value="Calcium ATPase, transmembrane domain M"/>
    <property type="match status" value="1"/>
</dbReference>
<dbReference type="InterPro" id="IPR001757">
    <property type="entry name" value="P_typ_ATPase"/>
</dbReference>
<dbReference type="AlphaFoldDB" id="A0A7S3CJ81"/>
<keyword evidence="5 7" id="KW-1133">Transmembrane helix</keyword>
<keyword evidence="2 7" id="KW-0812">Transmembrane</keyword>
<evidence type="ECO:0000313" key="9">
    <source>
        <dbReference type="EMBL" id="CAE0229820.1"/>
    </source>
</evidence>
<evidence type="ECO:0000256" key="4">
    <source>
        <dbReference type="ARBA" id="ARBA00022842"/>
    </source>
</evidence>
<dbReference type="PANTHER" id="PTHR24092:SF5">
    <property type="entry name" value="PHOSPHOLIPID-TRANSPORTING ATPASE"/>
    <property type="match status" value="1"/>
</dbReference>
<accession>A0A7S3CJ81</accession>
<dbReference type="Pfam" id="PF08282">
    <property type="entry name" value="Hydrolase_3"/>
    <property type="match status" value="1"/>
</dbReference>
<dbReference type="PRINTS" id="PR00119">
    <property type="entry name" value="CATATPASE"/>
</dbReference>
<proteinExistence type="predicted"/>
<dbReference type="Pfam" id="PF16212">
    <property type="entry name" value="PhoLip_ATPase_C"/>
    <property type="match status" value="1"/>
</dbReference>
<evidence type="ECO:0000256" key="1">
    <source>
        <dbReference type="ARBA" id="ARBA00004141"/>
    </source>
</evidence>
<dbReference type="PANTHER" id="PTHR24092">
    <property type="entry name" value="PROBABLE PHOSPHOLIPID-TRANSPORTING ATPASE"/>
    <property type="match status" value="1"/>
</dbReference>
<dbReference type="EMBL" id="HBIA01003097">
    <property type="protein sequence ID" value="CAE0229820.1"/>
    <property type="molecule type" value="Transcribed_RNA"/>
</dbReference>
<keyword evidence="6 7" id="KW-0472">Membrane</keyword>
<dbReference type="GO" id="GO:0140326">
    <property type="term" value="F:ATPase-coupled intramembrane lipid transporter activity"/>
    <property type="evidence" value="ECO:0007669"/>
    <property type="project" value="TreeGrafter"/>
</dbReference>
<dbReference type="GO" id="GO:0046872">
    <property type="term" value="F:metal ion binding"/>
    <property type="evidence" value="ECO:0007669"/>
    <property type="project" value="UniProtKB-KW"/>
</dbReference>
<feature type="domain" description="P-type ATPase C-terminal" evidence="8">
    <location>
        <begin position="177"/>
        <end position="377"/>
    </location>
</feature>
<dbReference type="GO" id="GO:0005802">
    <property type="term" value="C:trans-Golgi network"/>
    <property type="evidence" value="ECO:0007669"/>
    <property type="project" value="TreeGrafter"/>
</dbReference>
<sequence>MEFLAVTGVEDKLQDHVLETIEKFRSAGIQVWMLTGDKIETAKCIAIATGMNNRQEGVHEIRGENFTKGSFYIKDSIESFDKTNKNKTMLMIDGQALAMITANQELTTRFFQAATTAKSVCVCRCSPTQKALVARYIKEYTKKRIACVGDGGNDVAMIQEADVGLGIVGKEGMQASLASDFSLIQFSHLKELILWHGRMSYQRSAKLSQFIIHRGMIISFIQAIFTMIFFSVTIPIYNGYLILGYSTVYTSLPVFSLVLDEDVDREICLKFPILYQTLQDGRSLNIKTFLIWTWKSIYQASIIMFLAVILFNDSFVIIMSITFTTLICIEFLNVIQEVTTVRRKMVVSIVGSLIVYVLTIIFFNTMFQMSAFDLEFVVKVGIITFASWVPVWGIKKMVEWLDPNAVMKVRKSEYK</sequence>
<feature type="transmembrane region" description="Helical" evidence="7">
    <location>
        <begin position="315"/>
        <end position="334"/>
    </location>
</feature>